<sequence length="542" mass="63100">MKKADLYIRVSTDEQADKGYSRRYQEEMLRKYCDVNRISIRQVIFEDHSAKTFHRPKWKAYLSDLRKNKGKSDLVLFLKWDRFSRNAGDAYQMISTLRKLGVEPQAIDQPLDLSVPENKMMLAFYLAAPEVENDRRALNVIHGMRRARKEGRYMGLAPIGYINKTDETGRKYIAPDEPLATIIQWSFSEIARGVYNTEQVYKMAKRKGFTGVKSLFWFAVRNPVYCGKIFIPKYKEEESRFVKGLHDPLISEDLFYRVQDVLDGRKKRQFQLKVVANENLPLRGFLVCPKCGRVLTGSASKGNTKHYAYYHCYLGCNFRFRADNANSQFCSILKKYVPRQEMIELYKVVLQQTWKGQTTHLSNDKKQIEKQIEELKAKISYIRELLSSRQIEPEDYREMKSEYADKLDRLEARLKGAANNNETNFEQLLNAGLNNLLKLDYVYQKADMPRKQEIISSIFPEKLHFENETVRTFKVNEVVNAIYLIDNNLQVNKKGQNEKKSVLSSQVGMTGFEPATSSSRTTRATGLRYIPFRNRVGKNNKS</sequence>
<keyword evidence="5" id="KW-0175">Coiled coil</keyword>
<feature type="domain" description="Resolvase/invertase-type recombinase catalytic" evidence="6">
    <location>
        <begin position="3"/>
        <end position="151"/>
    </location>
</feature>
<accession>A0ABP8M9G0</accession>
<dbReference type="PROSITE" id="PS51737">
    <property type="entry name" value="RECOMBINASE_DNA_BIND"/>
    <property type="match status" value="1"/>
</dbReference>
<dbReference type="InterPro" id="IPR036162">
    <property type="entry name" value="Resolvase-like_N_sf"/>
</dbReference>
<reference evidence="9" key="1">
    <citation type="journal article" date="2019" name="Int. J. Syst. Evol. Microbiol.">
        <title>The Global Catalogue of Microorganisms (GCM) 10K type strain sequencing project: providing services to taxonomists for standard genome sequencing and annotation.</title>
        <authorList>
            <consortium name="The Broad Institute Genomics Platform"/>
            <consortium name="The Broad Institute Genome Sequencing Center for Infectious Disease"/>
            <person name="Wu L."/>
            <person name="Ma J."/>
        </authorList>
    </citation>
    <scope>NUCLEOTIDE SEQUENCE [LARGE SCALE GENOMIC DNA]</scope>
    <source>
        <strain evidence="9">JCM 31920</strain>
    </source>
</reference>
<dbReference type="Proteomes" id="UP001501508">
    <property type="component" value="Unassembled WGS sequence"/>
</dbReference>
<dbReference type="Gene3D" id="3.40.50.1390">
    <property type="entry name" value="Resolvase, N-terminal catalytic domain"/>
    <property type="match status" value="1"/>
</dbReference>
<evidence type="ECO:0000259" key="6">
    <source>
        <dbReference type="PROSITE" id="PS51736"/>
    </source>
</evidence>
<dbReference type="InterPro" id="IPR050639">
    <property type="entry name" value="SSR_resolvase"/>
</dbReference>
<evidence type="ECO:0000256" key="4">
    <source>
        <dbReference type="PROSITE-ProRule" id="PRU10137"/>
    </source>
</evidence>
<organism evidence="8 9">
    <name type="scientific">Ravibacter arvi</name>
    <dbReference type="NCBI Taxonomy" id="2051041"/>
    <lineage>
        <taxon>Bacteria</taxon>
        <taxon>Pseudomonadati</taxon>
        <taxon>Bacteroidota</taxon>
        <taxon>Cytophagia</taxon>
        <taxon>Cytophagales</taxon>
        <taxon>Spirosomataceae</taxon>
        <taxon>Ravibacter</taxon>
    </lineage>
</organism>
<dbReference type="InterPro" id="IPR011109">
    <property type="entry name" value="DNA_bind_recombinase_dom"/>
</dbReference>
<gene>
    <name evidence="8" type="ORF">GCM10023091_36310</name>
</gene>
<evidence type="ECO:0000256" key="3">
    <source>
        <dbReference type="ARBA" id="ARBA00023172"/>
    </source>
</evidence>
<feature type="active site" description="O-(5'-phospho-DNA)-serine intermediate" evidence="4">
    <location>
        <position position="11"/>
    </location>
</feature>
<dbReference type="SUPFAM" id="SSF53041">
    <property type="entry name" value="Resolvase-like"/>
    <property type="match status" value="1"/>
</dbReference>
<dbReference type="PANTHER" id="PTHR30461:SF23">
    <property type="entry name" value="DNA RECOMBINASE-RELATED"/>
    <property type="match status" value="1"/>
</dbReference>
<evidence type="ECO:0000256" key="5">
    <source>
        <dbReference type="SAM" id="Coils"/>
    </source>
</evidence>
<feature type="domain" description="Recombinase" evidence="7">
    <location>
        <begin position="158"/>
        <end position="268"/>
    </location>
</feature>
<feature type="coiled-coil region" evidence="5">
    <location>
        <begin position="358"/>
        <end position="427"/>
    </location>
</feature>
<dbReference type="Pfam" id="PF07508">
    <property type="entry name" value="Recombinase"/>
    <property type="match status" value="1"/>
</dbReference>
<dbReference type="PANTHER" id="PTHR30461">
    <property type="entry name" value="DNA-INVERTASE FROM LAMBDOID PROPHAGE"/>
    <property type="match status" value="1"/>
</dbReference>
<proteinExistence type="predicted"/>
<dbReference type="SMART" id="SM00857">
    <property type="entry name" value="Resolvase"/>
    <property type="match status" value="1"/>
</dbReference>
<keyword evidence="2" id="KW-0238">DNA-binding</keyword>
<dbReference type="Gene3D" id="3.90.1750.20">
    <property type="entry name" value="Putative Large Serine Recombinase, Chain B, Domain 2"/>
    <property type="match status" value="1"/>
</dbReference>
<keyword evidence="1" id="KW-0229">DNA integration</keyword>
<evidence type="ECO:0000313" key="9">
    <source>
        <dbReference type="Proteomes" id="UP001501508"/>
    </source>
</evidence>
<evidence type="ECO:0000313" key="8">
    <source>
        <dbReference type="EMBL" id="GAA4445141.1"/>
    </source>
</evidence>
<dbReference type="EMBL" id="BAABEY010000033">
    <property type="protein sequence ID" value="GAA4445141.1"/>
    <property type="molecule type" value="Genomic_DNA"/>
</dbReference>
<evidence type="ECO:0000256" key="1">
    <source>
        <dbReference type="ARBA" id="ARBA00022908"/>
    </source>
</evidence>
<name>A0ABP8M9G0_9BACT</name>
<dbReference type="InterPro" id="IPR006118">
    <property type="entry name" value="Recombinase_CS"/>
</dbReference>
<evidence type="ECO:0000259" key="7">
    <source>
        <dbReference type="PROSITE" id="PS51737"/>
    </source>
</evidence>
<keyword evidence="9" id="KW-1185">Reference proteome</keyword>
<dbReference type="PROSITE" id="PS51736">
    <property type="entry name" value="RECOMBINASES_3"/>
    <property type="match status" value="1"/>
</dbReference>
<dbReference type="InterPro" id="IPR006119">
    <property type="entry name" value="Resolv_N"/>
</dbReference>
<dbReference type="PROSITE" id="PS00397">
    <property type="entry name" value="RECOMBINASES_1"/>
    <property type="match status" value="1"/>
</dbReference>
<protein>
    <submittedName>
        <fullName evidence="8">Recombinase family protein</fullName>
    </submittedName>
</protein>
<comment type="caution">
    <text evidence="8">The sequence shown here is derived from an EMBL/GenBank/DDBJ whole genome shotgun (WGS) entry which is preliminary data.</text>
</comment>
<dbReference type="Pfam" id="PF00239">
    <property type="entry name" value="Resolvase"/>
    <property type="match status" value="1"/>
</dbReference>
<keyword evidence="3" id="KW-0233">DNA recombination</keyword>
<dbReference type="CDD" id="cd00338">
    <property type="entry name" value="Ser_Recombinase"/>
    <property type="match status" value="1"/>
</dbReference>
<evidence type="ECO:0000256" key="2">
    <source>
        <dbReference type="ARBA" id="ARBA00023125"/>
    </source>
</evidence>
<dbReference type="InterPro" id="IPR038109">
    <property type="entry name" value="DNA_bind_recomb_sf"/>
</dbReference>